<accession>A0A2V2YR03</accession>
<dbReference type="InterPro" id="IPR002104">
    <property type="entry name" value="Integrase_catalytic"/>
</dbReference>
<dbReference type="EMBL" id="QGTQ01000013">
    <property type="protein sequence ID" value="PWV99629.1"/>
    <property type="molecule type" value="Genomic_DNA"/>
</dbReference>
<dbReference type="InterPro" id="IPR011010">
    <property type="entry name" value="DNA_brk_join_enz"/>
</dbReference>
<dbReference type="InterPro" id="IPR004107">
    <property type="entry name" value="Integrase_SAM-like_N"/>
</dbReference>
<dbReference type="PROSITE" id="PS51898">
    <property type="entry name" value="TYR_RECOMBINASE"/>
    <property type="match status" value="1"/>
</dbReference>
<dbReference type="InterPro" id="IPR010998">
    <property type="entry name" value="Integrase_recombinase_N"/>
</dbReference>
<comment type="similarity">
    <text evidence="1">Belongs to the 'phage' integrase family.</text>
</comment>
<proteinExistence type="inferred from homology"/>
<dbReference type="RefSeq" id="WP_245946753.1">
    <property type="nucleotide sequence ID" value="NZ_CP054612.1"/>
</dbReference>
<dbReference type="GO" id="GO:0006310">
    <property type="term" value="P:DNA recombination"/>
    <property type="evidence" value="ECO:0007669"/>
    <property type="project" value="UniProtKB-KW"/>
</dbReference>
<dbReference type="Pfam" id="PF00589">
    <property type="entry name" value="Phage_integrase"/>
    <property type="match status" value="1"/>
</dbReference>
<reference evidence="6 7" key="1">
    <citation type="submission" date="2018-05" db="EMBL/GenBank/DDBJ databases">
        <title>Genomic Encyclopedia of Type Strains, Phase III (KMG-III): the genomes of soil and plant-associated and newly described type strains.</title>
        <authorList>
            <person name="Whitman W."/>
        </authorList>
    </citation>
    <scope>NUCLEOTIDE SEQUENCE [LARGE SCALE GENOMIC DNA]</scope>
    <source>
        <strain evidence="6 7">CECT 5696</strain>
    </source>
</reference>
<evidence type="ECO:0000256" key="1">
    <source>
        <dbReference type="ARBA" id="ARBA00008857"/>
    </source>
</evidence>
<evidence type="ECO:0000259" key="5">
    <source>
        <dbReference type="PROSITE" id="PS51898"/>
    </source>
</evidence>
<keyword evidence="2" id="KW-0229">DNA integration</keyword>
<evidence type="ECO:0000313" key="7">
    <source>
        <dbReference type="Proteomes" id="UP000246635"/>
    </source>
</evidence>
<keyword evidence="3" id="KW-0238">DNA-binding</keyword>
<dbReference type="PANTHER" id="PTHR30349">
    <property type="entry name" value="PHAGE INTEGRASE-RELATED"/>
    <property type="match status" value="1"/>
</dbReference>
<dbReference type="SUPFAM" id="SSF56349">
    <property type="entry name" value="DNA breaking-rejoining enzymes"/>
    <property type="match status" value="1"/>
</dbReference>
<dbReference type="Proteomes" id="UP000246635">
    <property type="component" value="Unassembled WGS sequence"/>
</dbReference>
<comment type="caution">
    <text evidence="6">The sequence shown here is derived from an EMBL/GenBank/DDBJ whole genome shotgun (WGS) entry which is preliminary data.</text>
</comment>
<dbReference type="GO" id="GO:0003677">
    <property type="term" value="F:DNA binding"/>
    <property type="evidence" value="ECO:0007669"/>
    <property type="project" value="UniProtKB-KW"/>
</dbReference>
<dbReference type="GO" id="GO:0015074">
    <property type="term" value="P:DNA integration"/>
    <property type="evidence" value="ECO:0007669"/>
    <property type="project" value="UniProtKB-KW"/>
</dbReference>
<dbReference type="PANTHER" id="PTHR30349:SF64">
    <property type="entry name" value="PROPHAGE INTEGRASE INTD-RELATED"/>
    <property type="match status" value="1"/>
</dbReference>
<dbReference type="Pfam" id="PF13495">
    <property type="entry name" value="Phage_int_SAM_4"/>
    <property type="match status" value="1"/>
</dbReference>
<dbReference type="InterPro" id="IPR013762">
    <property type="entry name" value="Integrase-like_cat_sf"/>
</dbReference>
<gene>
    <name evidence="6" type="ORF">DFQ01_1131</name>
</gene>
<protein>
    <submittedName>
        <fullName evidence="6">Site-specific recombinase XerD</fullName>
    </submittedName>
</protein>
<keyword evidence="7" id="KW-1185">Reference proteome</keyword>
<evidence type="ECO:0000256" key="3">
    <source>
        <dbReference type="ARBA" id="ARBA00023125"/>
    </source>
</evidence>
<organism evidence="6 7">
    <name type="scientific">Paenibacillus cellulosilyticus</name>
    <dbReference type="NCBI Taxonomy" id="375489"/>
    <lineage>
        <taxon>Bacteria</taxon>
        <taxon>Bacillati</taxon>
        <taxon>Bacillota</taxon>
        <taxon>Bacilli</taxon>
        <taxon>Bacillales</taxon>
        <taxon>Paenibacillaceae</taxon>
        <taxon>Paenibacillus</taxon>
    </lineage>
</organism>
<keyword evidence="4" id="KW-0233">DNA recombination</keyword>
<sequence length="395" mass="45587">MLKVFSSEQLPERILLAFEYAHKSILLDEIRRLPGRAWHPDLLAWSIPTSAMSREALITMCKRKSVVCEVAPDLLFRTPQLAMLMEIGMLKNDVERDIRGIITKVDEHMRRRGYGVRTRKAYRGHIERFLNDYGGGEEDIHNEHIKAYTLKLMDAGRAHAYVNQAISALRFWLCEVEGRKDFPNKWERPRRQRKLPNVLSTDEVLRLIGTVTNLKHRTLLSLVYSAGLRIGEAVRLKPQDIDPVRKVIKIRQSKGAKDRYTVLSGAAYEILKVYMVREKPVHWLFPGAEPTKHLTERTMQHVFERTRDQLGLRSSATLHTLRHSFATHLLEEGTDLRYIQELLGHASPKTTQIYTHVTVRDVRRIQSPLDRALAAHQDGSTLLDGDNTERSRGRD</sequence>
<dbReference type="Gene3D" id="1.10.443.10">
    <property type="entry name" value="Intergrase catalytic core"/>
    <property type="match status" value="1"/>
</dbReference>
<dbReference type="Gene3D" id="1.10.150.130">
    <property type="match status" value="1"/>
</dbReference>
<dbReference type="InterPro" id="IPR050090">
    <property type="entry name" value="Tyrosine_recombinase_XerCD"/>
</dbReference>
<evidence type="ECO:0000256" key="4">
    <source>
        <dbReference type="ARBA" id="ARBA00023172"/>
    </source>
</evidence>
<feature type="domain" description="Tyr recombinase" evidence="5">
    <location>
        <begin position="194"/>
        <end position="367"/>
    </location>
</feature>
<evidence type="ECO:0000256" key="2">
    <source>
        <dbReference type="ARBA" id="ARBA00022908"/>
    </source>
</evidence>
<name>A0A2V2YR03_9BACL</name>
<evidence type="ECO:0000313" key="6">
    <source>
        <dbReference type="EMBL" id="PWV99629.1"/>
    </source>
</evidence>
<dbReference type="AlphaFoldDB" id="A0A2V2YR03"/>